<dbReference type="Proteomes" id="UP000292235">
    <property type="component" value="Chromosome"/>
</dbReference>
<evidence type="ECO:0000256" key="1">
    <source>
        <dbReference type="SAM" id="MobiDB-lite"/>
    </source>
</evidence>
<protein>
    <submittedName>
        <fullName evidence="2">Uncharacterized protein</fullName>
    </submittedName>
</protein>
<dbReference type="RefSeq" id="WP_242677234.1">
    <property type="nucleotide sequence ID" value="NZ_CP036455.1"/>
</dbReference>
<gene>
    <name evidence="2" type="ORF">EKD16_04845</name>
</gene>
<dbReference type="AlphaFoldDB" id="A0A4P6PX07"/>
<sequence length="105" mass="11311">MADRPAHRNRSTPTTIADSGGRADLSRLATAVTHYGVRARVVDDTAPYLRVGNPESDYAEEDVYCEPRSHGHDFVASFGVHLGSSDSIEPTARKVAWLVGAADES</sequence>
<accession>A0A4P6PX07</accession>
<reference evidence="2 3" key="1">
    <citation type="submission" date="2019-02" db="EMBL/GenBank/DDBJ databases">
        <authorList>
            <person name="Khodamoradi S."/>
            <person name="Hahnke R.L."/>
            <person name="Kaempfer P."/>
            <person name="Schumann P."/>
            <person name="Rohde M."/>
            <person name="Steinert M."/>
            <person name="Luzhetskyy A."/>
            <person name="Wink J."/>
            <person name="Ruckert C."/>
        </authorList>
    </citation>
    <scope>NUCLEOTIDE SEQUENCE [LARGE SCALE GENOMIC DNA]</scope>
    <source>
        <strain evidence="2 3">M2</strain>
    </source>
</reference>
<evidence type="ECO:0000313" key="2">
    <source>
        <dbReference type="EMBL" id="QBI52776.1"/>
    </source>
</evidence>
<proteinExistence type="predicted"/>
<keyword evidence="3" id="KW-1185">Reference proteome</keyword>
<organism evidence="2 3">
    <name type="scientific">Streptomonospora litoralis</name>
    <dbReference type="NCBI Taxonomy" id="2498135"/>
    <lineage>
        <taxon>Bacteria</taxon>
        <taxon>Bacillati</taxon>
        <taxon>Actinomycetota</taxon>
        <taxon>Actinomycetes</taxon>
        <taxon>Streptosporangiales</taxon>
        <taxon>Nocardiopsidaceae</taxon>
        <taxon>Streptomonospora</taxon>
    </lineage>
</organism>
<feature type="region of interest" description="Disordered" evidence="1">
    <location>
        <begin position="1"/>
        <end position="21"/>
    </location>
</feature>
<dbReference type="KEGG" id="strr:EKD16_04845"/>
<dbReference type="EMBL" id="CP036455">
    <property type="protein sequence ID" value="QBI52776.1"/>
    <property type="molecule type" value="Genomic_DNA"/>
</dbReference>
<evidence type="ECO:0000313" key="3">
    <source>
        <dbReference type="Proteomes" id="UP000292235"/>
    </source>
</evidence>
<name>A0A4P6PX07_9ACTN</name>